<dbReference type="PANTHER" id="PTHR31698:SF8">
    <property type="entry name" value="LYSOZYME G-RELATED"/>
    <property type="match status" value="1"/>
</dbReference>
<dbReference type="Proteomes" id="UP000694701">
    <property type="component" value="Unplaced"/>
</dbReference>
<dbReference type="GO" id="GO:0005576">
    <property type="term" value="C:extracellular region"/>
    <property type="evidence" value="ECO:0007669"/>
    <property type="project" value="TreeGrafter"/>
</dbReference>
<dbReference type="GO" id="GO:0050830">
    <property type="term" value="P:defense response to Gram-positive bacterium"/>
    <property type="evidence" value="ECO:0007669"/>
    <property type="project" value="TreeGrafter"/>
</dbReference>
<proteinExistence type="predicted"/>
<evidence type="ECO:0000313" key="1">
    <source>
        <dbReference type="Ensembl" id="ENSCCRP00020017797.1"/>
    </source>
</evidence>
<dbReference type="AlphaFoldDB" id="A0A8C2CY11"/>
<organism evidence="1 2">
    <name type="scientific">Cyprinus carpio</name>
    <name type="common">Common carp</name>
    <dbReference type="NCBI Taxonomy" id="7962"/>
    <lineage>
        <taxon>Eukaryota</taxon>
        <taxon>Metazoa</taxon>
        <taxon>Chordata</taxon>
        <taxon>Craniata</taxon>
        <taxon>Vertebrata</taxon>
        <taxon>Euteleostomi</taxon>
        <taxon>Actinopterygii</taxon>
        <taxon>Neopterygii</taxon>
        <taxon>Teleostei</taxon>
        <taxon>Ostariophysi</taxon>
        <taxon>Cypriniformes</taxon>
        <taxon>Cyprinidae</taxon>
        <taxon>Cyprininae</taxon>
        <taxon>Cyprinus</taxon>
    </lineage>
</organism>
<dbReference type="GO" id="GO:0003796">
    <property type="term" value="F:lysozyme activity"/>
    <property type="evidence" value="ECO:0007669"/>
    <property type="project" value="TreeGrafter"/>
</dbReference>
<sequence>MLFLAYLYGDTTGASEVTNACLTIIKVGSTKQMEPAVIAAIISRESRAGTFLYQQEISVKFPNWTQEQCFKGKIEVHHLTLKSQLWYNVCFRGNISGDYSNDVVARAQWFKNKG</sequence>
<dbReference type="Ensembl" id="ENSCCRT00020019556.1">
    <property type="protein sequence ID" value="ENSCCRP00020017797.1"/>
    <property type="gene ID" value="ENSCCRG00020008473.1"/>
</dbReference>
<protein>
    <submittedName>
        <fullName evidence="1">Uncharacterized protein</fullName>
    </submittedName>
</protein>
<reference evidence="1" key="1">
    <citation type="submission" date="2025-08" db="UniProtKB">
        <authorList>
            <consortium name="Ensembl"/>
        </authorList>
    </citation>
    <scope>IDENTIFICATION</scope>
</reference>
<name>A0A8C2CY11_CYPCA</name>
<evidence type="ECO:0000313" key="2">
    <source>
        <dbReference type="Proteomes" id="UP000694701"/>
    </source>
</evidence>
<dbReference type="PANTHER" id="PTHR31698">
    <property type="entry name" value="LYSOZYME G FAMILY MEMBER"/>
    <property type="match status" value="1"/>
</dbReference>
<accession>A0A8C2CY11</accession>